<dbReference type="Proteomes" id="UP000000602">
    <property type="component" value="Chromosome"/>
</dbReference>
<dbReference type="PANTHER" id="PTHR11645:SF0">
    <property type="entry name" value="PYRROLINE-5-CARBOXYLATE REDUCTASE 3"/>
    <property type="match status" value="1"/>
</dbReference>
<evidence type="ECO:0000256" key="1">
    <source>
        <dbReference type="ARBA" id="ARBA00004496"/>
    </source>
</evidence>
<keyword evidence="5 8" id="KW-0641">Proline biosynthesis</keyword>
<dbReference type="EC" id="1.5.1.2" evidence="8 9"/>
<dbReference type="PANTHER" id="PTHR11645">
    <property type="entry name" value="PYRROLINE-5-CARBOXYLATE REDUCTASE"/>
    <property type="match status" value="1"/>
</dbReference>
<keyword evidence="7 8" id="KW-0560">Oxidoreductase</keyword>
<protein>
    <recommendedName>
        <fullName evidence="8 9">Pyrroline-5-carboxylate reductase</fullName>
        <shortName evidence="8">P5C reductase</shortName>
        <shortName evidence="8">P5CR</shortName>
        <ecNumber evidence="8 9">1.5.1.2</ecNumber>
    </recommendedName>
    <alternativeName>
        <fullName evidence="8">PCA reductase</fullName>
    </alternativeName>
</protein>
<evidence type="ECO:0000313" key="14">
    <source>
        <dbReference type="Proteomes" id="UP000000602"/>
    </source>
</evidence>
<dbReference type="AlphaFoldDB" id="Q6AL13"/>
<dbReference type="KEGG" id="dps:DP2233"/>
<dbReference type="Pfam" id="PF14748">
    <property type="entry name" value="P5CR_dimer"/>
    <property type="match status" value="1"/>
</dbReference>
<evidence type="ECO:0000259" key="11">
    <source>
        <dbReference type="Pfam" id="PF03807"/>
    </source>
</evidence>
<dbReference type="NCBIfam" id="TIGR00112">
    <property type="entry name" value="proC"/>
    <property type="match status" value="1"/>
</dbReference>
<evidence type="ECO:0000256" key="4">
    <source>
        <dbReference type="ARBA" id="ARBA00022605"/>
    </source>
</evidence>
<reference evidence="14" key="1">
    <citation type="journal article" date="2004" name="Environ. Microbiol.">
        <title>The genome of Desulfotalea psychrophila, a sulfate-reducing bacterium from permanently cold Arctic sediments.</title>
        <authorList>
            <person name="Rabus R."/>
            <person name="Ruepp A."/>
            <person name="Frickey T."/>
            <person name="Rattei T."/>
            <person name="Fartmann B."/>
            <person name="Stark M."/>
            <person name="Bauer M."/>
            <person name="Zibat A."/>
            <person name="Lombardot T."/>
            <person name="Becker I."/>
            <person name="Amann J."/>
            <person name="Gellner K."/>
            <person name="Teeling H."/>
            <person name="Leuschner W.D."/>
            <person name="Gloeckner F.-O."/>
            <person name="Lupas A.N."/>
            <person name="Amann R."/>
            <person name="Klenk H.-P."/>
        </authorList>
    </citation>
    <scope>NUCLEOTIDE SEQUENCE [LARGE SCALE GENOMIC DNA]</scope>
    <source>
        <strain evidence="14">DSM 12343 / LSv54</strain>
    </source>
</reference>
<evidence type="ECO:0000256" key="9">
    <source>
        <dbReference type="NCBIfam" id="TIGR00112"/>
    </source>
</evidence>
<dbReference type="HAMAP" id="MF_01925">
    <property type="entry name" value="P5C_reductase"/>
    <property type="match status" value="1"/>
</dbReference>
<evidence type="ECO:0000313" key="13">
    <source>
        <dbReference type="EMBL" id="CAG36962.1"/>
    </source>
</evidence>
<feature type="binding site" evidence="10">
    <location>
        <begin position="71"/>
        <end position="74"/>
    </location>
    <ligand>
        <name>NADP(+)</name>
        <dbReference type="ChEBI" id="CHEBI:58349"/>
    </ligand>
</feature>
<dbReference type="RefSeq" id="WP_011189474.1">
    <property type="nucleotide sequence ID" value="NC_006138.1"/>
</dbReference>
<dbReference type="STRING" id="177439.DP2233"/>
<dbReference type="Gene3D" id="3.40.50.720">
    <property type="entry name" value="NAD(P)-binding Rossmann-like Domain"/>
    <property type="match status" value="1"/>
</dbReference>
<dbReference type="EMBL" id="CR522870">
    <property type="protein sequence ID" value="CAG36962.1"/>
    <property type="molecule type" value="Genomic_DNA"/>
</dbReference>
<dbReference type="GO" id="GO:0004735">
    <property type="term" value="F:pyrroline-5-carboxylate reductase activity"/>
    <property type="evidence" value="ECO:0007669"/>
    <property type="project" value="UniProtKB-UniRule"/>
</dbReference>
<keyword evidence="3 8" id="KW-0963">Cytoplasm</keyword>
<sequence length="272" mass="28723">MTTENIGFIGGGQMAEALIKGLTQSGSYPAENIYVLDPSPERKDFLTATYNINTIEDCGAAFATCQKIFLAVKPQVMSLVLQNCQGIINEDHLLITIAAGLPISSYVKTLALPRLKIIRVMPNTPALVGQSASALTASPYVSQEELDKVQNIFNQIGTTTVLEECHLDAVTGLSGSGPAYVFSFIEALIDAGVAEGLNRQVSTNLALQTVAGSVELLRQNGEHPAVERARVSSPGGTTIAASKILERSGFQAIIMDAVAAATEKSKELGKGK</sequence>
<dbReference type="SUPFAM" id="SSF51735">
    <property type="entry name" value="NAD(P)-binding Rossmann-fold domains"/>
    <property type="match status" value="1"/>
</dbReference>
<dbReference type="eggNOG" id="COG0345">
    <property type="taxonomic scope" value="Bacteria"/>
</dbReference>
<evidence type="ECO:0000256" key="7">
    <source>
        <dbReference type="ARBA" id="ARBA00023002"/>
    </source>
</evidence>
<dbReference type="InterPro" id="IPR029036">
    <property type="entry name" value="P5CR_dimer"/>
</dbReference>
<comment type="subcellular location">
    <subcellularLocation>
        <location evidence="1 8">Cytoplasm</location>
    </subcellularLocation>
</comment>
<evidence type="ECO:0000259" key="12">
    <source>
        <dbReference type="Pfam" id="PF14748"/>
    </source>
</evidence>
<evidence type="ECO:0000256" key="8">
    <source>
        <dbReference type="HAMAP-Rule" id="MF_01925"/>
    </source>
</evidence>
<comment type="catalytic activity">
    <reaction evidence="8">
        <text>L-proline + NAD(+) = (S)-1-pyrroline-5-carboxylate + NADH + 2 H(+)</text>
        <dbReference type="Rhea" id="RHEA:14105"/>
        <dbReference type="ChEBI" id="CHEBI:15378"/>
        <dbReference type="ChEBI" id="CHEBI:17388"/>
        <dbReference type="ChEBI" id="CHEBI:57540"/>
        <dbReference type="ChEBI" id="CHEBI:57945"/>
        <dbReference type="ChEBI" id="CHEBI:60039"/>
        <dbReference type="EC" id="1.5.1.2"/>
    </reaction>
</comment>
<keyword evidence="6 8" id="KW-0521">NADP</keyword>
<dbReference type="HOGENOM" id="CLU_042344_3_1_7"/>
<comment type="catalytic activity">
    <reaction evidence="8">
        <text>L-proline + NADP(+) = (S)-1-pyrroline-5-carboxylate + NADPH + 2 H(+)</text>
        <dbReference type="Rhea" id="RHEA:14109"/>
        <dbReference type="ChEBI" id="CHEBI:15378"/>
        <dbReference type="ChEBI" id="CHEBI:17388"/>
        <dbReference type="ChEBI" id="CHEBI:57783"/>
        <dbReference type="ChEBI" id="CHEBI:58349"/>
        <dbReference type="ChEBI" id="CHEBI:60039"/>
        <dbReference type="EC" id="1.5.1.2"/>
    </reaction>
</comment>
<name>Q6AL13_DESPS</name>
<keyword evidence="4 8" id="KW-0028">Amino-acid biosynthesis</keyword>
<comment type="function">
    <text evidence="8">Catalyzes the reduction of 1-pyrroline-5-carboxylate (PCA) to L-proline.</text>
</comment>
<evidence type="ECO:0000256" key="6">
    <source>
        <dbReference type="ARBA" id="ARBA00022857"/>
    </source>
</evidence>
<evidence type="ECO:0000256" key="10">
    <source>
        <dbReference type="PIRSR" id="PIRSR000193-1"/>
    </source>
</evidence>
<proteinExistence type="inferred from homology"/>
<dbReference type="InterPro" id="IPR000304">
    <property type="entry name" value="Pyrroline-COOH_reductase"/>
</dbReference>
<dbReference type="Gene3D" id="1.10.3730.10">
    <property type="entry name" value="ProC C-terminal domain-like"/>
    <property type="match status" value="1"/>
</dbReference>
<evidence type="ECO:0000256" key="5">
    <source>
        <dbReference type="ARBA" id="ARBA00022650"/>
    </source>
</evidence>
<feature type="binding site" evidence="10">
    <location>
        <begin position="9"/>
        <end position="14"/>
    </location>
    <ligand>
        <name>NADP(+)</name>
        <dbReference type="ChEBI" id="CHEBI:58349"/>
    </ligand>
</feature>
<dbReference type="FunFam" id="1.10.3730.10:FF:000001">
    <property type="entry name" value="Pyrroline-5-carboxylate reductase"/>
    <property type="match status" value="1"/>
</dbReference>
<comment type="pathway">
    <text evidence="8">Amino-acid biosynthesis; L-proline biosynthesis; L-proline from L-glutamate 5-semialdehyde: step 1/1.</text>
</comment>
<dbReference type="GO" id="GO:0005737">
    <property type="term" value="C:cytoplasm"/>
    <property type="evidence" value="ECO:0007669"/>
    <property type="project" value="UniProtKB-SubCell"/>
</dbReference>
<dbReference type="UniPathway" id="UPA00098">
    <property type="reaction ID" value="UER00361"/>
</dbReference>
<dbReference type="PIRSF" id="PIRSF000193">
    <property type="entry name" value="Pyrrol-5-carb_rd"/>
    <property type="match status" value="1"/>
</dbReference>
<dbReference type="SUPFAM" id="SSF48179">
    <property type="entry name" value="6-phosphogluconate dehydrogenase C-terminal domain-like"/>
    <property type="match status" value="1"/>
</dbReference>
<dbReference type="InterPro" id="IPR008927">
    <property type="entry name" value="6-PGluconate_DH-like_C_sf"/>
</dbReference>
<accession>Q6AL13</accession>
<gene>
    <name evidence="8" type="primary">proC</name>
    <name evidence="13" type="ordered locus">DP2233</name>
</gene>
<feature type="domain" description="Pyrroline-5-carboxylate reductase catalytic N-terminal" evidence="11">
    <location>
        <begin position="6"/>
        <end position="100"/>
    </location>
</feature>
<organism evidence="13 14">
    <name type="scientific">Desulfotalea psychrophila (strain LSv54 / DSM 12343)</name>
    <dbReference type="NCBI Taxonomy" id="177439"/>
    <lineage>
        <taxon>Bacteria</taxon>
        <taxon>Pseudomonadati</taxon>
        <taxon>Thermodesulfobacteriota</taxon>
        <taxon>Desulfobulbia</taxon>
        <taxon>Desulfobulbales</taxon>
        <taxon>Desulfocapsaceae</taxon>
        <taxon>Desulfotalea</taxon>
    </lineage>
</organism>
<dbReference type="GO" id="GO:0055129">
    <property type="term" value="P:L-proline biosynthetic process"/>
    <property type="evidence" value="ECO:0007669"/>
    <property type="project" value="UniProtKB-UniRule"/>
</dbReference>
<dbReference type="InterPro" id="IPR036291">
    <property type="entry name" value="NAD(P)-bd_dom_sf"/>
</dbReference>
<evidence type="ECO:0000256" key="2">
    <source>
        <dbReference type="ARBA" id="ARBA00005525"/>
    </source>
</evidence>
<evidence type="ECO:0000256" key="3">
    <source>
        <dbReference type="ARBA" id="ARBA00022490"/>
    </source>
</evidence>
<keyword evidence="14" id="KW-1185">Reference proteome</keyword>
<dbReference type="FunFam" id="3.40.50.720:FF:000190">
    <property type="entry name" value="Pyrroline-5-carboxylate reductase"/>
    <property type="match status" value="1"/>
</dbReference>
<dbReference type="OrthoDB" id="9805754at2"/>
<feature type="domain" description="Pyrroline-5-carboxylate reductase dimerisation" evidence="12">
    <location>
        <begin position="164"/>
        <end position="268"/>
    </location>
</feature>
<comment type="similarity">
    <text evidence="2 8">Belongs to the pyrroline-5-carboxylate reductase family.</text>
</comment>
<dbReference type="Pfam" id="PF03807">
    <property type="entry name" value="F420_oxidored"/>
    <property type="match status" value="1"/>
</dbReference>
<dbReference type="InterPro" id="IPR028939">
    <property type="entry name" value="P5C_Rdtase_cat_N"/>
</dbReference>